<evidence type="ECO:0000313" key="1">
    <source>
        <dbReference type="EMBL" id="EFC98283.1"/>
    </source>
</evidence>
<gene>
    <name evidence="1" type="ORF">CLOSTHATH_03513</name>
</gene>
<proteinExistence type="predicted"/>
<dbReference type="AlphaFoldDB" id="D3AIS3"/>
<evidence type="ECO:0000313" key="2">
    <source>
        <dbReference type="Proteomes" id="UP000004968"/>
    </source>
</evidence>
<protein>
    <submittedName>
        <fullName evidence="1">Uncharacterized protein</fullName>
    </submittedName>
</protein>
<sequence length="48" mass="5508">MILRQQHISWICSKICLSIWKSKTAKPQDDPEVLFFNIAAKKCPFAAT</sequence>
<reference evidence="1 2" key="1">
    <citation type="submission" date="2010-01" db="EMBL/GenBank/DDBJ databases">
        <authorList>
            <person name="Weinstock G."/>
            <person name="Sodergren E."/>
            <person name="Clifton S."/>
            <person name="Fulton L."/>
            <person name="Fulton B."/>
            <person name="Courtney L."/>
            <person name="Fronick C."/>
            <person name="Harrison M."/>
            <person name="Strong C."/>
            <person name="Farmer C."/>
            <person name="Delahaunty K."/>
            <person name="Markovic C."/>
            <person name="Hall O."/>
            <person name="Minx P."/>
            <person name="Tomlinson C."/>
            <person name="Mitreva M."/>
            <person name="Nelson J."/>
            <person name="Hou S."/>
            <person name="Wollam A."/>
            <person name="Pepin K.H."/>
            <person name="Johnson M."/>
            <person name="Bhonagiri V."/>
            <person name="Nash W.E."/>
            <person name="Warren W."/>
            <person name="Chinwalla A."/>
            <person name="Mardis E.R."/>
            <person name="Wilson R.K."/>
        </authorList>
    </citation>
    <scope>NUCLEOTIDE SEQUENCE [LARGE SCALE GENOMIC DNA]</scope>
    <source>
        <strain evidence="1 2">DSM 13479</strain>
    </source>
</reference>
<dbReference type="EMBL" id="ACIO01000290">
    <property type="protein sequence ID" value="EFC98283.1"/>
    <property type="molecule type" value="Genomic_DNA"/>
</dbReference>
<accession>D3AIS3</accession>
<comment type="caution">
    <text evidence="1">The sequence shown here is derived from an EMBL/GenBank/DDBJ whole genome shotgun (WGS) entry which is preliminary data.</text>
</comment>
<organism evidence="1 2">
    <name type="scientific">Hungatella hathewayi DSM 13479</name>
    <dbReference type="NCBI Taxonomy" id="566550"/>
    <lineage>
        <taxon>Bacteria</taxon>
        <taxon>Bacillati</taxon>
        <taxon>Bacillota</taxon>
        <taxon>Clostridia</taxon>
        <taxon>Lachnospirales</taxon>
        <taxon>Lachnospiraceae</taxon>
        <taxon>Hungatella</taxon>
    </lineage>
</organism>
<name>D3AIS3_9FIRM</name>
<dbReference type="HOGENOM" id="CLU_3153699_0_0_9"/>
<dbReference type="Proteomes" id="UP000004968">
    <property type="component" value="Unassembled WGS sequence"/>
</dbReference>